<feature type="domain" description="Glycosyl transferase family 1" evidence="2">
    <location>
        <begin position="147"/>
        <end position="300"/>
    </location>
</feature>
<keyword evidence="1" id="KW-0808">Transferase</keyword>
<proteinExistence type="predicted"/>
<dbReference type="Proteomes" id="UP000745577">
    <property type="component" value="Unassembled WGS sequence"/>
</dbReference>
<dbReference type="PANTHER" id="PTHR46401:SF2">
    <property type="entry name" value="GLYCOSYLTRANSFERASE WBBK-RELATED"/>
    <property type="match status" value="1"/>
</dbReference>
<dbReference type="InterPro" id="IPR001296">
    <property type="entry name" value="Glyco_trans_1"/>
</dbReference>
<reference evidence="3" key="1">
    <citation type="submission" date="2020-04" db="EMBL/GenBank/DDBJ databases">
        <authorList>
            <person name="Zhang T."/>
        </authorList>
    </citation>
    <scope>NUCLEOTIDE SEQUENCE</scope>
    <source>
        <strain evidence="3">HKST-UBA15</strain>
    </source>
</reference>
<reference evidence="3" key="2">
    <citation type="journal article" date="2021" name="Microbiome">
        <title>Successional dynamics and alternative stable states in a saline activated sludge microbial community over 9 years.</title>
        <authorList>
            <person name="Wang Y."/>
            <person name="Ye J."/>
            <person name="Ju F."/>
            <person name="Liu L."/>
            <person name="Boyd J.A."/>
            <person name="Deng Y."/>
            <person name="Parks D.H."/>
            <person name="Jiang X."/>
            <person name="Yin X."/>
            <person name="Woodcroft B.J."/>
            <person name="Tyson G.W."/>
            <person name="Hugenholtz P."/>
            <person name="Polz M.F."/>
            <person name="Zhang T."/>
        </authorList>
    </citation>
    <scope>NUCLEOTIDE SEQUENCE</scope>
    <source>
        <strain evidence="3">HKST-UBA15</strain>
    </source>
</reference>
<dbReference type="SUPFAM" id="SSF53756">
    <property type="entry name" value="UDP-Glycosyltransferase/glycogen phosphorylase"/>
    <property type="match status" value="1"/>
</dbReference>
<evidence type="ECO:0000259" key="2">
    <source>
        <dbReference type="Pfam" id="PF00534"/>
    </source>
</evidence>
<protein>
    <submittedName>
        <fullName evidence="3">Glycosyltransferase family 4 protein</fullName>
    </submittedName>
</protein>
<dbReference type="GO" id="GO:0016757">
    <property type="term" value="F:glycosyltransferase activity"/>
    <property type="evidence" value="ECO:0007669"/>
    <property type="project" value="InterPro"/>
</dbReference>
<sequence length="320" mass="37082">TSTPFLFANTKNKVIKVNKKLPAYGSRWMKSVAEDAKKEELDLFISPSNHLFTKLFPSTLQYVHDLAPIKYPKFFGRRASLKYKATLKLATSKALQILTISQSVKDEITASYPKTKGRINYIYPGLNKWIELENKDPNAILDKYGIDYDYILTLSTLEPRKNHINMIKAFYKFKKTTNSPLKFAIIGKKGWFFDEIFKTVANLNLENEVKFLGYVPNQELNPIIKKAKAFIFMSFYEGFGIPPIEALSLNVKTLVSDIPIFHEAYQDKVMYTDPYSPDKIALAIQKILERKQQNTEKFVEERYSWEKSAHKLLSIINEYK</sequence>
<accession>A0A955KZP1</accession>
<dbReference type="AlphaFoldDB" id="A0A955KZP1"/>
<feature type="non-terminal residue" evidence="3">
    <location>
        <position position="1"/>
    </location>
</feature>
<dbReference type="Gene3D" id="3.40.50.2000">
    <property type="entry name" value="Glycogen Phosphorylase B"/>
    <property type="match status" value="2"/>
</dbReference>
<organism evidence="3 4">
    <name type="scientific">Candidatus Dojkabacteria bacterium</name>
    <dbReference type="NCBI Taxonomy" id="2099670"/>
    <lineage>
        <taxon>Bacteria</taxon>
        <taxon>Candidatus Dojkabacteria</taxon>
    </lineage>
</organism>
<dbReference type="PANTHER" id="PTHR46401">
    <property type="entry name" value="GLYCOSYLTRANSFERASE WBBK-RELATED"/>
    <property type="match status" value="1"/>
</dbReference>
<evidence type="ECO:0000313" key="3">
    <source>
        <dbReference type="EMBL" id="MCA9380072.1"/>
    </source>
</evidence>
<dbReference type="CDD" id="cd03809">
    <property type="entry name" value="GT4_MtfB-like"/>
    <property type="match status" value="1"/>
</dbReference>
<dbReference type="EMBL" id="JAGQLL010000026">
    <property type="protein sequence ID" value="MCA9380072.1"/>
    <property type="molecule type" value="Genomic_DNA"/>
</dbReference>
<comment type="caution">
    <text evidence="3">The sequence shown here is derived from an EMBL/GenBank/DDBJ whole genome shotgun (WGS) entry which is preliminary data.</text>
</comment>
<dbReference type="Pfam" id="PF00534">
    <property type="entry name" value="Glycos_transf_1"/>
    <property type="match status" value="1"/>
</dbReference>
<gene>
    <name evidence="3" type="ORF">KC675_02730</name>
</gene>
<evidence type="ECO:0000313" key="4">
    <source>
        <dbReference type="Proteomes" id="UP000745577"/>
    </source>
</evidence>
<evidence type="ECO:0000256" key="1">
    <source>
        <dbReference type="ARBA" id="ARBA00022679"/>
    </source>
</evidence>
<name>A0A955KZP1_9BACT</name>